<dbReference type="InterPro" id="IPR011913">
    <property type="entry name" value="RfaE_dom_I"/>
</dbReference>
<dbReference type="NCBIfam" id="TIGR02199">
    <property type="entry name" value="rfaE_dom_II"/>
    <property type="match status" value="1"/>
</dbReference>
<dbReference type="PROSITE" id="PS00583">
    <property type="entry name" value="PFKB_KINASES_1"/>
    <property type="match status" value="1"/>
</dbReference>
<sequence>MKLEMPAFQEARLLVIGDVMLDRYWHGAASRVSPEAPVAVVRVGNREDRPGGAGNVALNIAALGSATRLIGIVGEDETGSELHSRLSAAGVYCDFIKSDDKPTITKLRVISQHQQLIRLDFEQPFEPADIHGLFEKAKALIDDTQVLVLSDYDKGALQEIQQLIELGRSHGIPIIVDPKGSNFEKYRGATLITPNLTEFEEVVGHCQNEEELVNKGLRLVSDLDLEAMLITRGEHGMTLIRPDSPELHLPARAQEVFDVTGAGDTVIGVLAAAMAAGDNLADATALANLSAGLVVGKLGTAAISGPELRRAILAEQNSGRGVMTSEQLLFAVQDAKAHGEKIVFTNGCFDIIHAGHVGYLAEAKGFGDRLIVAINNDESVRRVKGPGRPINPVERRMAVLAGLEAVDWVVNFSEDTPEKLLQKLQPEVLVKGGDYTLDQVVGGEFVQSYGGIVKALEFLDNCSTSAIVEKMKEVGE</sequence>
<dbReference type="InterPro" id="IPR014729">
    <property type="entry name" value="Rossmann-like_a/b/a_fold"/>
</dbReference>
<comment type="function">
    <text evidence="2 16">Catalyzes the ADP transfer from ATP to D-glycero-beta-D-manno-heptose 1-phosphate, yielding ADP-D-glycero-beta-D-manno-heptose.</text>
</comment>
<dbReference type="AlphaFoldDB" id="A0A2A5WDE2"/>
<keyword evidence="5 16" id="KW-0808">Transferase</keyword>
<dbReference type="NCBIfam" id="TIGR02198">
    <property type="entry name" value="rfaE_dom_I"/>
    <property type="match status" value="1"/>
</dbReference>
<comment type="similarity">
    <text evidence="14 16">In the N-terminal section; belongs to the carbohydrate kinase PfkB family.</text>
</comment>
<comment type="pathway">
    <text evidence="3">Bacterial outer membrane biogenesis; LPS core biosynthesis.</text>
</comment>
<dbReference type="GO" id="GO:0005524">
    <property type="term" value="F:ATP binding"/>
    <property type="evidence" value="ECO:0007669"/>
    <property type="project" value="UniProtKB-UniRule"/>
</dbReference>
<evidence type="ECO:0000256" key="13">
    <source>
        <dbReference type="ARBA" id="ARBA00052873"/>
    </source>
</evidence>
<dbReference type="InterPro" id="IPR011914">
    <property type="entry name" value="RfaE_dom_II"/>
</dbReference>
<dbReference type="InterPro" id="IPR011611">
    <property type="entry name" value="PfkB_dom"/>
</dbReference>
<dbReference type="GO" id="GO:0009244">
    <property type="term" value="P:lipopolysaccharide core region biosynthetic process"/>
    <property type="evidence" value="ECO:0007669"/>
    <property type="project" value="UniProtKB-UniPathway"/>
</dbReference>
<organism evidence="19 20">
    <name type="scientific">OM182 bacterium MED-G28</name>
    <dbReference type="NCBI Taxonomy" id="1986256"/>
    <lineage>
        <taxon>Bacteria</taxon>
        <taxon>Pseudomonadati</taxon>
        <taxon>Pseudomonadota</taxon>
        <taxon>Gammaproteobacteria</taxon>
        <taxon>OMG group</taxon>
        <taxon>OM182 clade</taxon>
    </lineage>
</organism>
<dbReference type="EMBL" id="NTJZ01000003">
    <property type="protein sequence ID" value="PDH34565.1"/>
    <property type="molecule type" value="Genomic_DNA"/>
</dbReference>
<keyword evidence="9 16" id="KW-0067">ATP-binding</keyword>
<gene>
    <name evidence="16" type="primary">hldE</name>
    <name evidence="19" type="ORF">CNF02_04185</name>
</gene>
<evidence type="ECO:0000256" key="2">
    <source>
        <dbReference type="ARBA" id="ARBA00003753"/>
    </source>
</evidence>
<dbReference type="NCBIfam" id="NF008454">
    <property type="entry name" value="PRK11316.1"/>
    <property type="match status" value="1"/>
</dbReference>
<dbReference type="Gene3D" id="3.40.50.620">
    <property type="entry name" value="HUPs"/>
    <property type="match status" value="1"/>
</dbReference>
<dbReference type="Gene3D" id="3.40.1190.20">
    <property type="match status" value="1"/>
</dbReference>
<keyword evidence="10 16" id="KW-0511">Multifunctional enzyme</keyword>
<dbReference type="EC" id="2.7.1.167" evidence="16"/>
<dbReference type="InterPro" id="IPR029056">
    <property type="entry name" value="Ribokinase-like"/>
</dbReference>
<evidence type="ECO:0000256" key="6">
    <source>
        <dbReference type="ARBA" id="ARBA00022695"/>
    </source>
</evidence>
<evidence type="ECO:0000256" key="9">
    <source>
        <dbReference type="ARBA" id="ARBA00022840"/>
    </source>
</evidence>
<evidence type="ECO:0000256" key="14">
    <source>
        <dbReference type="ARBA" id="ARBA00060955"/>
    </source>
</evidence>
<dbReference type="GO" id="GO:0005829">
    <property type="term" value="C:cytosol"/>
    <property type="evidence" value="ECO:0007669"/>
    <property type="project" value="TreeGrafter"/>
</dbReference>
<dbReference type="PANTHER" id="PTHR46969">
    <property type="entry name" value="BIFUNCTIONAL PROTEIN HLDE"/>
    <property type="match status" value="1"/>
</dbReference>
<evidence type="ECO:0000313" key="19">
    <source>
        <dbReference type="EMBL" id="PDH34565.1"/>
    </source>
</evidence>
<evidence type="ECO:0000256" key="5">
    <source>
        <dbReference type="ARBA" id="ARBA00022679"/>
    </source>
</evidence>
<reference evidence="19 20" key="1">
    <citation type="submission" date="2017-08" db="EMBL/GenBank/DDBJ databases">
        <title>Fine stratification of microbial communities through a metagenomic profile of the photic zone.</title>
        <authorList>
            <person name="Haro-Moreno J.M."/>
            <person name="Lopez-Perez M."/>
            <person name="De La Torre J."/>
            <person name="Picazo A."/>
            <person name="Camacho A."/>
            <person name="Rodriguez-Valera F."/>
        </authorList>
    </citation>
    <scope>NUCLEOTIDE SEQUENCE [LARGE SCALE GENOMIC DNA]</scope>
    <source>
        <strain evidence="19">MED-G28</strain>
    </source>
</reference>
<dbReference type="Proteomes" id="UP000219329">
    <property type="component" value="Unassembled WGS sequence"/>
</dbReference>
<evidence type="ECO:0000256" key="10">
    <source>
        <dbReference type="ARBA" id="ARBA00023268"/>
    </source>
</evidence>
<dbReference type="FunFam" id="3.40.1190.20:FF:000002">
    <property type="entry name" value="Bifunctional protein HldE"/>
    <property type="match status" value="1"/>
</dbReference>
<feature type="region of interest" description="Cytidylyltransferase" evidence="16">
    <location>
        <begin position="344"/>
        <end position="476"/>
    </location>
</feature>
<evidence type="ECO:0000256" key="8">
    <source>
        <dbReference type="ARBA" id="ARBA00022777"/>
    </source>
</evidence>
<comment type="caution">
    <text evidence="19">The sequence shown here is derived from an EMBL/GenBank/DDBJ whole genome shotgun (WGS) entry which is preliminary data.</text>
</comment>
<evidence type="ECO:0000256" key="1">
    <source>
        <dbReference type="ARBA" id="ARBA00002319"/>
    </source>
</evidence>
<feature type="domain" description="Cytidyltransferase-like" evidence="18">
    <location>
        <begin position="344"/>
        <end position="439"/>
    </location>
</feature>
<proteinExistence type="inferred from homology"/>
<dbReference type="FunFam" id="3.40.50.620:FF:000028">
    <property type="entry name" value="Bifunctional protein HldE"/>
    <property type="match status" value="1"/>
</dbReference>
<dbReference type="UniPathway" id="UPA00356">
    <property type="reaction ID" value="UER00437"/>
</dbReference>
<evidence type="ECO:0000256" key="3">
    <source>
        <dbReference type="ARBA" id="ARBA00004713"/>
    </source>
</evidence>
<evidence type="ECO:0000256" key="16">
    <source>
        <dbReference type="HAMAP-Rule" id="MF_01603"/>
    </source>
</evidence>
<dbReference type="InterPro" id="IPR004821">
    <property type="entry name" value="Cyt_trans-like"/>
</dbReference>
<dbReference type="Pfam" id="PF01467">
    <property type="entry name" value="CTP_transf_like"/>
    <property type="match status" value="1"/>
</dbReference>
<evidence type="ECO:0000256" key="11">
    <source>
        <dbReference type="ARBA" id="ARBA00023277"/>
    </source>
</evidence>
<comment type="pathway">
    <text evidence="16">Nucleotide-sugar biosynthesis; ADP-L-glycero-beta-D-manno-heptose biosynthesis; ADP-L-glycero-beta-D-manno-heptose from D-glycero-beta-D-manno-heptose 7-phosphate: step 3/4.</text>
</comment>
<dbReference type="UniPathway" id="UPA00958"/>
<dbReference type="CDD" id="cd01172">
    <property type="entry name" value="RfaE_like"/>
    <property type="match status" value="1"/>
</dbReference>
<feature type="domain" description="Carbohydrate kinase PfkB" evidence="17">
    <location>
        <begin position="12"/>
        <end position="302"/>
    </location>
</feature>
<dbReference type="NCBIfam" id="TIGR00125">
    <property type="entry name" value="cyt_tran_rel"/>
    <property type="match status" value="1"/>
</dbReference>
<evidence type="ECO:0000256" key="7">
    <source>
        <dbReference type="ARBA" id="ARBA00022741"/>
    </source>
</evidence>
<dbReference type="HAMAP" id="MF_01603">
    <property type="entry name" value="HldE"/>
    <property type="match status" value="1"/>
</dbReference>
<dbReference type="SUPFAM" id="SSF52374">
    <property type="entry name" value="Nucleotidylyl transferase"/>
    <property type="match status" value="1"/>
</dbReference>
<accession>A0A2A5WDE2</accession>
<evidence type="ECO:0000313" key="20">
    <source>
        <dbReference type="Proteomes" id="UP000219329"/>
    </source>
</evidence>
<dbReference type="InterPro" id="IPR023030">
    <property type="entry name" value="Bifunc_HldE"/>
</dbReference>
<feature type="active site" evidence="16">
    <location>
        <position position="264"/>
    </location>
</feature>
<dbReference type="GO" id="GO:0033785">
    <property type="term" value="F:heptose 7-phosphate kinase activity"/>
    <property type="evidence" value="ECO:0007669"/>
    <property type="project" value="UniProtKB-UniRule"/>
</dbReference>
<keyword evidence="6 16" id="KW-0548">Nucleotidyltransferase</keyword>
<dbReference type="SUPFAM" id="SSF53613">
    <property type="entry name" value="Ribokinase-like"/>
    <property type="match status" value="1"/>
</dbReference>
<evidence type="ECO:0000259" key="18">
    <source>
        <dbReference type="Pfam" id="PF01467"/>
    </source>
</evidence>
<dbReference type="GO" id="GO:0097171">
    <property type="term" value="P:ADP-L-glycero-beta-D-manno-heptose biosynthetic process"/>
    <property type="evidence" value="ECO:0007669"/>
    <property type="project" value="UniProtKB-UniPathway"/>
</dbReference>
<dbReference type="PANTHER" id="PTHR46969:SF1">
    <property type="entry name" value="BIFUNCTIONAL PROTEIN HLDE"/>
    <property type="match status" value="1"/>
</dbReference>
<evidence type="ECO:0000256" key="15">
    <source>
        <dbReference type="ARBA" id="ARBA00061122"/>
    </source>
</evidence>
<evidence type="ECO:0000256" key="4">
    <source>
        <dbReference type="ARBA" id="ARBA00011738"/>
    </source>
</evidence>
<keyword evidence="8 16" id="KW-0418">Kinase</keyword>
<keyword evidence="11 16" id="KW-0119">Carbohydrate metabolism</keyword>
<name>A0A2A5WDE2_9GAMM</name>
<comment type="catalytic activity">
    <reaction evidence="13 16">
        <text>D-glycero-beta-D-manno-heptose 7-phosphate + ATP = D-glycero-beta-D-manno-heptose 1,7-bisphosphate + ADP + H(+)</text>
        <dbReference type="Rhea" id="RHEA:27473"/>
        <dbReference type="ChEBI" id="CHEBI:15378"/>
        <dbReference type="ChEBI" id="CHEBI:30616"/>
        <dbReference type="ChEBI" id="CHEBI:60204"/>
        <dbReference type="ChEBI" id="CHEBI:60208"/>
        <dbReference type="ChEBI" id="CHEBI:456216"/>
        <dbReference type="EC" id="2.7.1.167"/>
    </reaction>
</comment>
<comment type="subunit">
    <text evidence="4 16">Homodimer.</text>
</comment>
<comment type="similarity">
    <text evidence="15 16">In the C-terminal section; belongs to the cytidylyltransferase family.</text>
</comment>
<comment type="pathway">
    <text evidence="16">Nucleotide-sugar biosynthesis; ADP-L-glycero-beta-D-manno-heptose biosynthesis; ADP-L-glycero-beta-D-manno-heptose from D-glycero-beta-D-manno-heptose 7-phosphate: step 1/4.</text>
</comment>
<evidence type="ECO:0000259" key="17">
    <source>
        <dbReference type="Pfam" id="PF00294"/>
    </source>
</evidence>
<dbReference type="GO" id="GO:0016773">
    <property type="term" value="F:phosphotransferase activity, alcohol group as acceptor"/>
    <property type="evidence" value="ECO:0007669"/>
    <property type="project" value="InterPro"/>
</dbReference>
<comment type="catalytic activity">
    <reaction evidence="12 16">
        <text>D-glycero-beta-D-manno-heptose 1-phosphate + ATP + H(+) = ADP-D-glycero-beta-D-manno-heptose + diphosphate</text>
        <dbReference type="Rhea" id="RHEA:27465"/>
        <dbReference type="ChEBI" id="CHEBI:15378"/>
        <dbReference type="ChEBI" id="CHEBI:30616"/>
        <dbReference type="ChEBI" id="CHEBI:33019"/>
        <dbReference type="ChEBI" id="CHEBI:59967"/>
        <dbReference type="ChEBI" id="CHEBI:61593"/>
        <dbReference type="EC" id="2.7.7.70"/>
    </reaction>
</comment>
<feature type="binding site" evidence="16">
    <location>
        <begin position="195"/>
        <end position="198"/>
    </location>
    <ligand>
        <name>ATP</name>
        <dbReference type="ChEBI" id="CHEBI:30616"/>
    </ligand>
</feature>
<dbReference type="GO" id="GO:0033786">
    <property type="term" value="F:heptose-1-phosphate adenylyltransferase activity"/>
    <property type="evidence" value="ECO:0007669"/>
    <property type="project" value="UniProtKB-UniRule"/>
</dbReference>
<dbReference type="EC" id="2.7.7.70" evidence="16"/>
<keyword evidence="7 16" id="KW-0547">Nucleotide-binding</keyword>
<evidence type="ECO:0000256" key="12">
    <source>
        <dbReference type="ARBA" id="ARBA00047428"/>
    </source>
</evidence>
<dbReference type="InterPro" id="IPR002173">
    <property type="entry name" value="Carboh/pur_kinase_PfkB_CS"/>
</dbReference>
<dbReference type="Pfam" id="PF00294">
    <property type="entry name" value="PfkB"/>
    <property type="match status" value="1"/>
</dbReference>
<comment type="function">
    <text evidence="1 16">Catalyzes the phosphorylation of D-glycero-D-manno-heptose 7-phosphate at the C-1 position to selectively form D-glycero-beta-D-manno-heptose-1,7-bisphosphate.</text>
</comment>
<protein>
    <recommendedName>
        <fullName evidence="16">Bifunctional protein HldE</fullName>
    </recommendedName>
    <domain>
        <recommendedName>
            <fullName evidence="16">D-beta-D-heptose 7-phosphate kinase</fullName>
            <ecNumber evidence="16">2.7.1.167</ecNumber>
        </recommendedName>
        <alternativeName>
            <fullName evidence="16">D-beta-D-heptose 7-phosphotransferase</fullName>
        </alternativeName>
        <alternativeName>
            <fullName evidence="16">D-glycero-beta-D-manno-heptose-7-phosphate kinase</fullName>
        </alternativeName>
    </domain>
    <domain>
        <recommendedName>
            <fullName evidence="16">D-beta-D-heptose 1-phosphate adenylyltransferase</fullName>
            <ecNumber evidence="16">2.7.7.70</ecNumber>
        </recommendedName>
        <alternativeName>
            <fullName evidence="16">D-glycero-beta-D-manno-heptose 1-phosphate adenylyltransferase</fullName>
        </alternativeName>
    </domain>
</protein>
<feature type="region of interest" description="Ribokinase" evidence="16">
    <location>
        <begin position="1"/>
        <end position="318"/>
    </location>
</feature>